<accession>A0AAF1BNY2</accession>
<feature type="compositionally biased region" description="Basic and acidic residues" evidence="5">
    <location>
        <begin position="814"/>
        <end position="833"/>
    </location>
</feature>
<evidence type="ECO:0000256" key="6">
    <source>
        <dbReference type="SAM" id="Phobius"/>
    </source>
</evidence>
<feature type="transmembrane region" description="Helical" evidence="6">
    <location>
        <begin position="75"/>
        <end position="95"/>
    </location>
</feature>
<feature type="transmembrane region" description="Helical" evidence="6">
    <location>
        <begin position="720"/>
        <end position="740"/>
    </location>
</feature>
<feature type="region of interest" description="Disordered" evidence="5">
    <location>
        <begin position="282"/>
        <end position="347"/>
    </location>
</feature>
<dbReference type="SUPFAM" id="SSF81321">
    <property type="entry name" value="Family A G protein-coupled receptor-like"/>
    <property type="match status" value="1"/>
</dbReference>
<feature type="compositionally biased region" description="Basic and acidic residues" evidence="5">
    <location>
        <begin position="307"/>
        <end position="317"/>
    </location>
</feature>
<evidence type="ECO:0000256" key="5">
    <source>
        <dbReference type="SAM" id="MobiDB-lite"/>
    </source>
</evidence>
<feature type="transmembrane region" description="Helical" evidence="6">
    <location>
        <begin position="685"/>
        <end position="708"/>
    </location>
</feature>
<feature type="region of interest" description="Disordered" evidence="5">
    <location>
        <begin position="367"/>
        <end position="499"/>
    </location>
</feature>
<feature type="compositionally biased region" description="Acidic residues" evidence="5">
    <location>
        <begin position="631"/>
        <end position="642"/>
    </location>
</feature>
<dbReference type="RefSeq" id="XP_062624660.1">
    <property type="nucleotide sequence ID" value="XM_062768676.1"/>
</dbReference>
<feature type="compositionally biased region" description="Basic and acidic residues" evidence="5">
    <location>
        <begin position="338"/>
        <end position="347"/>
    </location>
</feature>
<evidence type="ECO:0000256" key="3">
    <source>
        <dbReference type="ARBA" id="ARBA00022989"/>
    </source>
</evidence>
<gene>
    <name evidence="7" type="ORF">LOC62_02G002172</name>
</gene>
<evidence type="ECO:0000256" key="1">
    <source>
        <dbReference type="ARBA" id="ARBA00004141"/>
    </source>
</evidence>
<reference evidence="7" key="1">
    <citation type="submission" date="2023-10" db="EMBL/GenBank/DDBJ databases">
        <authorList>
            <person name="Noh H."/>
        </authorList>
    </citation>
    <scope>NUCLEOTIDE SEQUENCE</scope>
    <source>
        <strain evidence="7">DUCC4014</strain>
    </source>
</reference>
<evidence type="ECO:0008006" key="9">
    <source>
        <dbReference type="Google" id="ProtNLM"/>
    </source>
</evidence>
<feature type="region of interest" description="Disordered" evidence="5">
    <location>
        <begin position="513"/>
        <end position="549"/>
    </location>
</feature>
<organism evidence="7 8">
    <name type="scientific">Vanrija pseudolonga</name>
    <dbReference type="NCBI Taxonomy" id="143232"/>
    <lineage>
        <taxon>Eukaryota</taxon>
        <taxon>Fungi</taxon>
        <taxon>Dikarya</taxon>
        <taxon>Basidiomycota</taxon>
        <taxon>Agaricomycotina</taxon>
        <taxon>Tremellomycetes</taxon>
        <taxon>Trichosporonales</taxon>
        <taxon>Trichosporonaceae</taxon>
        <taxon>Vanrija</taxon>
    </lineage>
</organism>
<evidence type="ECO:0000313" key="7">
    <source>
        <dbReference type="EMBL" id="WOO78628.1"/>
    </source>
</evidence>
<feature type="transmembrane region" description="Helical" evidence="6">
    <location>
        <begin position="201"/>
        <end position="223"/>
    </location>
</feature>
<evidence type="ECO:0000313" key="8">
    <source>
        <dbReference type="Proteomes" id="UP000827549"/>
    </source>
</evidence>
<feature type="region of interest" description="Disordered" evidence="5">
    <location>
        <begin position="582"/>
        <end position="645"/>
    </location>
</feature>
<comment type="subcellular location">
    <subcellularLocation>
        <location evidence="1">Membrane</location>
        <topology evidence="1">Multi-pass membrane protein</topology>
    </subcellularLocation>
</comment>
<dbReference type="Gene3D" id="1.20.1070.10">
    <property type="entry name" value="Rhodopsin 7-helix transmembrane proteins"/>
    <property type="match status" value="1"/>
</dbReference>
<evidence type="ECO:0000256" key="4">
    <source>
        <dbReference type="ARBA" id="ARBA00023136"/>
    </source>
</evidence>
<dbReference type="GO" id="GO:0007189">
    <property type="term" value="P:adenylate cyclase-activating G protein-coupled receptor signaling pathway"/>
    <property type="evidence" value="ECO:0007669"/>
    <property type="project" value="TreeGrafter"/>
</dbReference>
<feature type="transmembrane region" description="Helical" evidence="6">
    <location>
        <begin position="115"/>
        <end position="141"/>
    </location>
</feature>
<feature type="region of interest" description="Disordered" evidence="5">
    <location>
        <begin position="236"/>
        <end position="262"/>
    </location>
</feature>
<dbReference type="PANTHER" id="PTHR23112">
    <property type="entry name" value="G PROTEIN-COUPLED RECEPTOR 157-RELATED"/>
    <property type="match status" value="1"/>
</dbReference>
<dbReference type="PANTHER" id="PTHR23112:SF0">
    <property type="entry name" value="TRANSMEMBRANE PROTEIN 116"/>
    <property type="match status" value="1"/>
</dbReference>
<dbReference type="EMBL" id="CP086715">
    <property type="protein sequence ID" value="WOO78628.1"/>
    <property type="molecule type" value="Genomic_DNA"/>
</dbReference>
<feature type="compositionally biased region" description="Polar residues" evidence="5">
    <location>
        <begin position="783"/>
        <end position="810"/>
    </location>
</feature>
<feature type="compositionally biased region" description="Polar residues" evidence="5">
    <location>
        <begin position="460"/>
        <end position="474"/>
    </location>
</feature>
<dbReference type="GO" id="GO:0004930">
    <property type="term" value="F:G protein-coupled receptor activity"/>
    <property type="evidence" value="ECO:0007669"/>
    <property type="project" value="TreeGrafter"/>
</dbReference>
<proteinExistence type="predicted"/>
<evidence type="ECO:0000256" key="2">
    <source>
        <dbReference type="ARBA" id="ARBA00022692"/>
    </source>
</evidence>
<feature type="transmembrane region" description="Helical" evidence="6">
    <location>
        <begin position="38"/>
        <end position="63"/>
    </location>
</feature>
<name>A0AAF1BNY2_9TREE</name>
<keyword evidence="4 6" id="KW-0472">Membrane</keyword>
<keyword evidence="2 6" id="KW-0812">Transmembrane</keyword>
<feature type="transmembrane region" description="Helical" evidence="6">
    <location>
        <begin position="161"/>
        <end position="181"/>
    </location>
</feature>
<feature type="compositionally biased region" description="Low complexity" evidence="5">
    <location>
        <begin position="481"/>
        <end position="494"/>
    </location>
</feature>
<protein>
    <recommendedName>
        <fullName evidence="9">Glucose receptor Git3 N-terminal domain-containing protein</fullName>
    </recommendedName>
</protein>
<dbReference type="AlphaFoldDB" id="A0AAF1BNY2"/>
<dbReference type="GO" id="GO:0005886">
    <property type="term" value="C:plasma membrane"/>
    <property type="evidence" value="ECO:0007669"/>
    <property type="project" value="TreeGrafter"/>
</dbReference>
<dbReference type="Proteomes" id="UP000827549">
    <property type="component" value="Chromosome 2"/>
</dbReference>
<feature type="compositionally biased region" description="Polar residues" evidence="5">
    <location>
        <begin position="588"/>
        <end position="598"/>
    </location>
</feature>
<keyword evidence="8" id="KW-1185">Reference proteome</keyword>
<feature type="region of interest" description="Disordered" evidence="5">
    <location>
        <begin position="779"/>
        <end position="833"/>
    </location>
</feature>
<dbReference type="GeneID" id="87805420"/>
<keyword evidence="3 6" id="KW-1133">Transmembrane helix</keyword>
<sequence>MLATSLLTRGWASEHEHIHHTHKMTIANETSNVESERWVIIGDTVILSLTILGAFFILGNMLANEIRGRAATVRMRLVQALVLSDVVMGIAGLVGCGLELSGNPLALDTQSCDGLGVIFVAVLFSQHLWTLSLACATFMILTKPLHPLTSWIEKNWYWSWLVVWIISFGVSVLGHFLYGYVPSTAGGICFYGNNAGLYAELIQFVPRGIVFLCIALLYGRLYVFLKRPDTIRTGYSDGSGSSYSRGKKPSFLNSRGSRPRHKSFFQRGNRTVLVDSAGDPIRSSASVHSHHSGPKPMPPPLQVISPEPKKWAEKLADPDPASQTGSRPKLGKRLSKQQQKELAELPPWERVELPAFQVDGQRYGGAGASALTVSPPPANSWADWRGFGGRKRPSTSTTQSSGATKVGSISDKSPFASPTRQAFDIKSVGGTPTSATFLDRPVSPTSLAPRASISMASGAPLNNMTLPTKVRTNGSGDGSDDTAPSTATTAVDPTLPEIVHPNNRRRSFEFGQSFSSGVAPDEHRPFGPAPQPSMWSHGDPSPFENGSPIDVRRPSLAVSSASTEVSSAIHAPILTGRRVSIMPMPVSRPSTPRGSLTADQIIKDLPRPPTPKSSALRRNDDDVEKGSSSVENDDEDDDDGMDLADFLKQAPPTKSANDPFVVTNNSENVEYVAESMASYLNRKTALLMLWFPLGYVLLFSVSMIRIIFDFAGTPPPELRAISRWMIFGQGLLDAIIYGVVEWHTKRVVRKRVRKGTFSPHTSGGHTGGSGIGSALRGLGSASWRPQSPTSTQPPANQTSSVGRRNVSPTVSFADPERSILQRLDESNEKDLKL</sequence>
<feature type="compositionally biased region" description="Polar residues" evidence="5">
    <location>
        <begin position="394"/>
        <end position="403"/>
    </location>
</feature>